<dbReference type="EMBL" id="JACIJR010000005">
    <property type="protein sequence ID" value="MBB5729972.1"/>
    <property type="molecule type" value="Genomic_DNA"/>
</dbReference>
<name>A0A7W9BTR5_9SPHN</name>
<evidence type="ECO:0000259" key="2">
    <source>
        <dbReference type="Pfam" id="PF03981"/>
    </source>
</evidence>
<evidence type="ECO:0000256" key="1">
    <source>
        <dbReference type="ARBA" id="ARBA00006436"/>
    </source>
</evidence>
<dbReference type="Proteomes" id="UP000546701">
    <property type="component" value="Unassembled WGS sequence"/>
</dbReference>
<dbReference type="Pfam" id="PF03981">
    <property type="entry name" value="Ubiq_cyt_C_chap"/>
    <property type="match status" value="1"/>
</dbReference>
<evidence type="ECO:0000313" key="3">
    <source>
        <dbReference type="EMBL" id="MBB5729972.1"/>
    </source>
</evidence>
<evidence type="ECO:0000313" key="4">
    <source>
        <dbReference type="Proteomes" id="UP000546701"/>
    </source>
</evidence>
<keyword evidence="4" id="KW-1185">Reference proteome</keyword>
<feature type="domain" description="Ubiquinol-cytochrome c chaperone" evidence="2">
    <location>
        <begin position="37"/>
        <end position="174"/>
    </location>
</feature>
<organism evidence="3 4">
    <name type="scientific">Sphingomonas prati</name>
    <dbReference type="NCBI Taxonomy" id="1843237"/>
    <lineage>
        <taxon>Bacteria</taxon>
        <taxon>Pseudomonadati</taxon>
        <taxon>Pseudomonadota</taxon>
        <taxon>Alphaproteobacteria</taxon>
        <taxon>Sphingomonadales</taxon>
        <taxon>Sphingomonadaceae</taxon>
        <taxon>Sphingomonas</taxon>
    </lineage>
</organism>
<comment type="caution">
    <text evidence="3">The sequence shown here is derived from an EMBL/GenBank/DDBJ whole genome shotgun (WGS) entry which is preliminary data.</text>
</comment>
<dbReference type="InterPro" id="IPR021150">
    <property type="entry name" value="Ubiq_cyt_c_chap"/>
</dbReference>
<sequence>MSFLTSLFKSNRFGADADALYAAIVAAARRPAWYREGRVPDTMDGRFDMVAAVTAIALIRLERDGAVGNAAATRLTEAFVDDMDGQLREAGVGDVVVGKHIGKMVSALGGRLTAYREALAADGTEGGNAFEDALRRNLYRGEDPGAEAVAYVAAGLRRVEAGMAVQLVPALLEGHIA</sequence>
<gene>
    <name evidence="3" type="ORF">FHS99_002468</name>
</gene>
<dbReference type="RefSeq" id="WP_229673910.1">
    <property type="nucleotide sequence ID" value="NZ_BMJP01000003.1"/>
</dbReference>
<comment type="similarity">
    <text evidence="1">Belongs to the UPF0174 family.</text>
</comment>
<reference evidence="3 4" key="1">
    <citation type="submission" date="2020-08" db="EMBL/GenBank/DDBJ databases">
        <title>Genomic Encyclopedia of Type Strains, Phase IV (KMG-IV): sequencing the most valuable type-strain genomes for metagenomic binning, comparative biology and taxonomic classification.</title>
        <authorList>
            <person name="Goeker M."/>
        </authorList>
    </citation>
    <scope>NUCLEOTIDE SEQUENCE [LARGE SCALE GENOMIC DNA]</scope>
    <source>
        <strain evidence="3 4">DSM 103336</strain>
    </source>
</reference>
<proteinExistence type="inferred from homology"/>
<accession>A0A7W9BTR5</accession>
<protein>
    <submittedName>
        <fullName evidence="3">Cytochrome b pre-mRNA-processing protein 3</fullName>
    </submittedName>
</protein>
<dbReference type="AlphaFoldDB" id="A0A7W9BTR5"/>